<evidence type="ECO:0000256" key="1">
    <source>
        <dbReference type="ARBA" id="ARBA00008857"/>
    </source>
</evidence>
<dbReference type="InterPro" id="IPR050090">
    <property type="entry name" value="Tyrosine_recombinase_XerCD"/>
</dbReference>
<feature type="domain" description="Tyr recombinase" evidence="6">
    <location>
        <begin position="180"/>
        <end position="364"/>
    </location>
</feature>
<dbReference type="RefSeq" id="WP_345474999.1">
    <property type="nucleotide sequence ID" value="NZ_BAABHF010000060.1"/>
</dbReference>
<comment type="caution">
    <text evidence="8">The sequence shown here is derived from an EMBL/GenBank/DDBJ whole genome shotgun (WGS) entry which is preliminary data.</text>
</comment>
<dbReference type="PANTHER" id="PTHR30349:SF64">
    <property type="entry name" value="PROPHAGE INTEGRASE INTD-RELATED"/>
    <property type="match status" value="1"/>
</dbReference>
<keyword evidence="3" id="KW-0233">DNA recombination</keyword>
<dbReference type="EMBL" id="BAABHF010000060">
    <property type="protein sequence ID" value="GAA4518349.1"/>
    <property type="molecule type" value="Genomic_DNA"/>
</dbReference>
<dbReference type="Proteomes" id="UP001500503">
    <property type="component" value="Unassembled WGS sequence"/>
</dbReference>
<accession>A0ABP8R5B5</accession>
<dbReference type="Gene3D" id="1.10.443.10">
    <property type="entry name" value="Intergrase catalytic core"/>
    <property type="match status" value="1"/>
</dbReference>
<sequence>MARVKDLWWTSTTPRRKTSRHPDKGGSKTAKRWLAVWVGPDGKEASRAFVKKVDAEKHGTAMEADALRGTYIDPKTARTTVAQWCETWLKGYATRRKSTVRQARTHIARITAEFGSTPLPGVRPSQIRSWTARLHEEGLAVSYVYALHARLSQVMADAVRDGMIAQNPCSRWTSPGTGKQRAYVATTEQVWALYEAMPERYRASILLGAFVGLRIAEACGQRVDDVDFMRGIVHPRFQFPAEPLKTETSRTPVPISRMLATEYLAPHVERWPAETLLTADPDGGQLEPWRLERAFRTARGKVDGLPAGFRFQDLRHYFASLLIASGADVKVVQARVRHASAKTTLDVYGHLWPDRDESTREAVDAVLMARTEQGRNTKTAR</sequence>
<dbReference type="InterPro" id="IPR002104">
    <property type="entry name" value="Integrase_catalytic"/>
</dbReference>
<evidence type="ECO:0000256" key="3">
    <source>
        <dbReference type="ARBA" id="ARBA00023172"/>
    </source>
</evidence>
<gene>
    <name evidence="8" type="ORF">GCM10023191_092310</name>
</gene>
<evidence type="ECO:0000259" key="6">
    <source>
        <dbReference type="PROSITE" id="PS51898"/>
    </source>
</evidence>
<dbReference type="Pfam" id="PF00589">
    <property type="entry name" value="Phage_integrase"/>
    <property type="match status" value="1"/>
</dbReference>
<comment type="similarity">
    <text evidence="1">Belongs to the 'phage' integrase family.</text>
</comment>
<evidence type="ECO:0000256" key="4">
    <source>
        <dbReference type="PROSITE-ProRule" id="PRU01248"/>
    </source>
</evidence>
<organism evidence="8 9">
    <name type="scientific">Actinoallomurus oryzae</name>
    <dbReference type="NCBI Taxonomy" id="502180"/>
    <lineage>
        <taxon>Bacteria</taxon>
        <taxon>Bacillati</taxon>
        <taxon>Actinomycetota</taxon>
        <taxon>Actinomycetes</taxon>
        <taxon>Streptosporangiales</taxon>
        <taxon>Thermomonosporaceae</taxon>
        <taxon>Actinoallomurus</taxon>
    </lineage>
</organism>
<feature type="region of interest" description="Disordered" evidence="5">
    <location>
        <begin position="1"/>
        <end position="29"/>
    </location>
</feature>
<evidence type="ECO:0000313" key="8">
    <source>
        <dbReference type="EMBL" id="GAA4518349.1"/>
    </source>
</evidence>
<dbReference type="InterPro" id="IPR044068">
    <property type="entry name" value="CB"/>
</dbReference>
<dbReference type="InterPro" id="IPR010998">
    <property type="entry name" value="Integrase_recombinase_N"/>
</dbReference>
<evidence type="ECO:0000313" key="9">
    <source>
        <dbReference type="Proteomes" id="UP001500503"/>
    </source>
</evidence>
<dbReference type="CDD" id="cd01189">
    <property type="entry name" value="INT_ICEBs1_C_like"/>
    <property type="match status" value="1"/>
</dbReference>
<evidence type="ECO:0000259" key="7">
    <source>
        <dbReference type="PROSITE" id="PS51900"/>
    </source>
</evidence>
<dbReference type="SUPFAM" id="SSF56349">
    <property type="entry name" value="DNA breaking-rejoining enzymes"/>
    <property type="match status" value="1"/>
</dbReference>
<dbReference type="InterPro" id="IPR011010">
    <property type="entry name" value="DNA_brk_join_enz"/>
</dbReference>
<dbReference type="InterPro" id="IPR013762">
    <property type="entry name" value="Integrase-like_cat_sf"/>
</dbReference>
<keyword evidence="9" id="KW-1185">Reference proteome</keyword>
<feature type="domain" description="Core-binding (CB)" evidence="7">
    <location>
        <begin position="79"/>
        <end position="159"/>
    </location>
</feature>
<protein>
    <submittedName>
        <fullName evidence="8">Tyrosine-type recombinase/integrase</fullName>
    </submittedName>
</protein>
<evidence type="ECO:0000256" key="2">
    <source>
        <dbReference type="ARBA" id="ARBA00023125"/>
    </source>
</evidence>
<name>A0ABP8R5B5_9ACTN</name>
<dbReference type="PANTHER" id="PTHR30349">
    <property type="entry name" value="PHAGE INTEGRASE-RELATED"/>
    <property type="match status" value="1"/>
</dbReference>
<dbReference type="PROSITE" id="PS51898">
    <property type="entry name" value="TYR_RECOMBINASE"/>
    <property type="match status" value="1"/>
</dbReference>
<evidence type="ECO:0000256" key="5">
    <source>
        <dbReference type="SAM" id="MobiDB-lite"/>
    </source>
</evidence>
<proteinExistence type="inferred from homology"/>
<dbReference type="Gene3D" id="1.10.150.130">
    <property type="match status" value="1"/>
</dbReference>
<keyword evidence="2 4" id="KW-0238">DNA-binding</keyword>
<reference evidence="9" key="1">
    <citation type="journal article" date="2019" name="Int. J. Syst. Evol. Microbiol.">
        <title>The Global Catalogue of Microorganisms (GCM) 10K type strain sequencing project: providing services to taxonomists for standard genome sequencing and annotation.</title>
        <authorList>
            <consortium name="The Broad Institute Genomics Platform"/>
            <consortium name="The Broad Institute Genome Sequencing Center for Infectious Disease"/>
            <person name="Wu L."/>
            <person name="Ma J."/>
        </authorList>
    </citation>
    <scope>NUCLEOTIDE SEQUENCE [LARGE SCALE GENOMIC DNA]</scope>
    <source>
        <strain evidence="9">JCM 17933</strain>
    </source>
</reference>
<dbReference type="PROSITE" id="PS51900">
    <property type="entry name" value="CB"/>
    <property type="match status" value="1"/>
</dbReference>